<dbReference type="AlphaFoldDB" id="A0A6H9YG49"/>
<evidence type="ECO:0000313" key="6">
    <source>
        <dbReference type="Proteomes" id="UP000468735"/>
    </source>
</evidence>
<feature type="domain" description="LamG-like jellyroll fold" evidence="4">
    <location>
        <begin position="798"/>
        <end position="939"/>
    </location>
</feature>
<dbReference type="InterPro" id="IPR042837">
    <property type="entry name" value="PTX3"/>
</dbReference>
<dbReference type="GO" id="GO:0006955">
    <property type="term" value="P:immune response"/>
    <property type="evidence" value="ECO:0007669"/>
    <property type="project" value="InterPro"/>
</dbReference>
<evidence type="ECO:0000256" key="1">
    <source>
        <dbReference type="ARBA" id="ARBA00022729"/>
    </source>
</evidence>
<comment type="caution">
    <text evidence="5">The sequence shown here is derived from an EMBL/GenBank/DDBJ whole genome shotgun (WGS) entry which is preliminary data.</text>
</comment>
<dbReference type="PANTHER" id="PTHR46943:SF1">
    <property type="entry name" value="PENTRAXIN-RELATED PROTEIN PTX3"/>
    <property type="match status" value="1"/>
</dbReference>
<gene>
    <name evidence="5" type="ORF">F8566_49055</name>
</gene>
<evidence type="ECO:0000313" key="5">
    <source>
        <dbReference type="EMBL" id="KAB2339091.1"/>
    </source>
</evidence>
<sequence length="1191" mass="127620">MLEPTCRARRLTGLTLVPVLVAGLLQVAGLAGAPAASADDLGPKMGEAEALAAARNGGKQVEVLSRRSETREVFALPDGKFVAREHMEPVRTLKGREWVEIDTDLTRTSTGIKPKASTVDVRFSAGGSGPMASMTRAGKTVALTWPGVLPAPVLEGDTAIYQSVLPDIDLRLRADAGGFAHVLVVKTAQAAANPQLAELKLALSAPGLKTHVDAEGQQALSDPVSGGTVFEASLPKMWDSSEPEDLTAQAGGGSHAAPAQKSPRPVSAALAKEPGNSSRVARMKLEVGGGAVTLLPDRAMLSAPGTRFPVYIDPRWYTPKSSTNLMVASNGWREYNFTGSMGMGRCPIDLPPAGSYCTENHVKRLFFRVPTSAFIGKQILQAEFGVTETWAPSCDGRAVEIWRTSGFGQSSTWNSTKDNWDEKLGFRDVAAGHSSKCPSEMVRFNVTNEVRDGAAQRRAYTTFGLRAMNEDDQYAWKKFWSNGYLQVHYNTKPPQPKAGQMSMSPGGNCSAHQWGSEAKINRAPMLYANNLTDPDAAGVEGEQLTAEIVVRWTDPATQAAREWRPPGGAIKKSAARGSKRSSFSVQIPSTAIPQNVLLGWDVRVHDGAVWSNWASTGSPSQCYFVYDPRALPAPVITSTDYPAAQPDDPDAQSTPGVGRYGAFSLAFDTRVTKYAYAVNTSPLASAAKAKPGATAVVSAAPTHSLLNQLIVQVWDDFNNTSTEVYQFWVTEGAGPKAHWKMDDAEGTNPLADSASEPGAPAATQGSIIYQAEGAVGKAVGFGGSSHAATSEKVLDTTKSFAVSAWARLTSKTNTSVVIAQDGIRGSSFALYYSASADRWVFNMQDPASDNPALITAVSRAAPVLGQWVHLAGVYDHVTKQIHLYVNGAWQATTSQPNTYSAEGPVQIGRFHWKGAYDKQHYFIGMIDDLKAFDRVLTADEINTMSKVKSQIAGLWHLNTQTGTTSPDQSPIQVKNHLNLAGRAAIVATPDAAVRPPEGPMGVLELPGGDADFANVQAPVINTGESFTVSAWVLTDKKPTSSRTILALDGANTSAIAVRFDASKQDGRYVLEIADGDKANAAKAVVEHSSFQQGPYGNWDHIAVVYNGYESTITLYVNGYKEDSDLADETVSYRDATRVFAPTSTLQLGRSRAYPVGQNWGGQLDEVWALRGALDDDEVLSLFDPTQKDDWN</sequence>
<reference evidence="5 6" key="1">
    <citation type="submission" date="2019-09" db="EMBL/GenBank/DDBJ databases">
        <title>Actinomadura physcomitrii sp. nov., a novel actinomycete isolated from moss [Physcomitrium sphaericum (Ludw) Fuernr].</title>
        <authorList>
            <person name="Zhuang X."/>
            <person name="Liu C."/>
        </authorList>
    </citation>
    <scope>NUCLEOTIDE SEQUENCE [LARGE SCALE GENOMIC DNA]</scope>
    <source>
        <strain evidence="5 6">HMC1</strain>
    </source>
</reference>
<proteinExistence type="predicted"/>
<keyword evidence="2" id="KW-1015">Disulfide bond</keyword>
<dbReference type="SMART" id="SM00560">
    <property type="entry name" value="LamGL"/>
    <property type="match status" value="2"/>
</dbReference>
<organism evidence="5 6">
    <name type="scientific">Actinomadura rudentiformis</name>
    <dbReference type="NCBI Taxonomy" id="359158"/>
    <lineage>
        <taxon>Bacteria</taxon>
        <taxon>Bacillati</taxon>
        <taxon>Actinomycetota</taxon>
        <taxon>Actinomycetes</taxon>
        <taxon>Streptosporangiales</taxon>
        <taxon>Thermomonosporaceae</taxon>
        <taxon>Actinomadura</taxon>
    </lineage>
</organism>
<feature type="domain" description="LamG-like jellyroll fold" evidence="4">
    <location>
        <begin position="1024"/>
        <end position="1176"/>
    </location>
</feature>
<dbReference type="OrthoDB" id="176279at2"/>
<dbReference type="InterPro" id="IPR006558">
    <property type="entry name" value="LamG-like"/>
</dbReference>
<dbReference type="SUPFAM" id="SSF49899">
    <property type="entry name" value="Concanavalin A-like lectins/glucanases"/>
    <property type="match status" value="2"/>
</dbReference>
<dbReference type="EMBL" id="WBMT01000038">
    <property type="protein sequence ID" value="KAB2339091.1"/>
    <property type="molecule type" value="Genomic_DNA"/>
</dbReference>
<dbReference type="InterPro" id="IPR013320">
    <property type="entry name" value="ConA-like_dom_sf"/>
</dbReference>
<dbReference type="Proteomes" id="UP000468735">
    <property type="component" value="Unassembled WGS sequence"/>
</dbReference>
<dbReference type="Gene3D" id="2.60.120.200">
    <property type="match status" value="2"/>
</dbReference>
<evidence type="ECO:0000256" key="3">
    <source>
        <dbReference type="SAM" id="MobiDB-lite"/>
    </source>
</evidence>
<evidence type="ECO:0000256" key="2">
    <source>
        <dbReference type="ARBA" id="ARBA00023157"/>
    </source>
</evidence>
<evidence type="ECO:0000259" key="4">
    <source>
        <dbReference type="SMART" id="SM00560"/>
    </source>
</evidence>
<name>A0A6H9YG49_9ACTN</name>
<keyword evidence="1" id="KW-0732">Signal</keyword>
<accession>A0A6H9YG49</accession>
<protein>
    <submittedName>
        <fullName evidence="5">LamG domain-containing protein</fullName>
    </submittedName>
</protein>
<dbReference type="PANTHER" id="PTHR46943">
    <property type="entry name" value="PENTRAXIN-RELATED PROTEIN PTX3"/>
    <property type="match status" value="1"/>
</dbReference>
<feature type="region of interest" description="Disordered" evidence="3">
    <location>
        <begin position="241"/>
        <end position="277"/>
    </location>
</feature>
<dbReference type="Pfam" id="PF13385">
    <property type="entry name" value="Laminin_G_3"/>
    <property type="match status" value="2"/>
</dbReference>
<keyword evidence="6" id="KW-1185">Reference proteome</keyword>